<reference evidence="1" key="1">
    <citation type="submission" date="2022-08" db="EMBL/GenBank/DDBJ databases">
        <authorList>
            <person name="Kallberg Y."/>
            <person name="Tangrot J."/>
            <person name="Rosling A."/>
        </authorList>
    </citation>
    <scope>NUCLEOTIDE SEQUENCE</scope>
    <source>
        <strain evidence="1">Wild A</strain>
    </source>
</reference>
<proteinExistence type="predicted"/>
<protein>
    <submittedName>
        <fullName evidence="1">16535_t:CDS:1</fullName>
    </submittedName>
</protein>
<comment type="caution">
    <text evidence="1">The sequence shown here is derived from an EMBL/GenBank/DDBJ whole genome shotgun (WGS) entry which is preliminary data.</text>
</comment>
<name>A0A9W4WWW6_9GLOM</name>
<organism evidence="1 2">
    <name type="scientific">Funneliformis geosporum</name>
    <dbReference type="NCBI Taxonomy" id="1117311"/>
    <lineage>
        <taxon>Eukaryota</taxon>
        <taxon>Fungi</taxon>
        <taxon>Fungi incertae sedis</taxon>
        <taxon>Mucoromycota</taxon>
        <taxon>Glomeromycotina</taxon>
        <taxon>Glomeromycetes</taxon>
        <taxon>Glomerales</taxon>
        <taxon>Glomeraceae</taxon>
        <taxon>Funneliformis</taxon>
    </lineage>
</organism>
<dbReference type="Proteomes" id="UP001153678">
    <property type="component" value="Unassembled WGS sequence"/>
</dbReference>
<dbReference type="EMBL" id="CAMKVN010003589">
    <property type="protein sequence ID" value="CAI2185115.1"/>
    <property type="molecule type" value="Genomic_DNA"/>
</dbReference>
<dbReference type="OrthoDB" id="2415294at2759"/>
<accession>A0A9W4WWW6</accession>
<dbReference type="AlphaFoldDB" id="A0A9W4WWW6"/>
<evidence type="ECO:0000313" key="1">
    <source>
        <dbReference type="EMBL" id="CAI2185115.1"/>
    </source>
</evidence>
<sequence length="165" mass="19423">MEINTEDRIRFDDDLYISKISYLNKAYSSNCLKLDHEKTRYINYYMHYISAKDLKQLKKYPDDDHIKGIIHKAYKQATALAKDILGMIISDNIAFQPEIFTKFENTNNLYISFAAKEIKKREKLNFSDNSNDDFIEAYNSLSMLLNSNYTFSYNSEFMIGIVNNQ</sequence>
<keyword evidence="2" id="KW-1185">Reference proteome</keyword>
<gene>
    <name evidence="1" type="ORF">FWILDA_LOCUS11915</name>
</gene>
<evidence type="ECO:0000313" key="2">
    <source>
        <dbReference type="Proteomes" id="UP001153678"/>
    </source>
</evidence>